<reference evidence="3" key="1">
    <citation type="journal article" date="2021" name="PeerJ">
        <title>Extensive microbial diversity within the chicken gut microbiome revealed by metagenomics and culture.</title>
        <authorList>
            <person name="Gilroy R."/>
            <person name="Ravi A."/>
            <person name="Getino M."/>
            <person name="Pursley I."/>
            <person name="Horton D.L."/>
            <person name="Alikhan N.F."/>
            <person name="Baker D."/>
            <person name="Gharbi K."/>
            <person name="Hall N."/>
            <person name="Watson M."/>
            <person name="Adriaenssens E.M."/>
            <person name="Foster-Nyarko E."/>
            <person name="Jarju S."/>
            <person name="Secka A."/>
            <person name="Antonio M."/>
            <person name="Oren A."/>
            <person name="Chaudhuri R.R."/>
            <person name="La Ragione R."/>
            <person name="Hildebrand F."/>
            <person name="Pallen M.J."/>
        </authorList>
    </citation>
    <scope>NUCLEOTIDE SEQUENCE</scope>
    <source>
        <strain evidence="3">2189</strain>
    </source>
</reference>
<organism evidence="3 4">
    <name type="scientific">Candidatus Borkfalkia faecavium</name>
    <dbReference type="NCBI Taxonomy" id="2838508"/>
    <lineage>
        <taxon>Bacteria</taxon>
        <taxon>Bacillati</taxon>
        <taxon>Bacillota</taxon>
        <taxon>Clostridia</taxon>
        <taxon>Christensenellales</taxon>
        <taxon>Christensenellaceae</taxon>
        <taxon>Candidatus Borkfalkia</taxon>
    </lineage>
</organism>
<dbReference type="Pfam" id="PF05239">
    <property type="entry name" value="PRC"/>
    <property type="match status" value="1"/>
</dbReference>
<dbReference type="EMBL" id="DXEW01000028">
    <property type="protein sequence ID" value="HIX50710.1"/>
    <property type="molecule type" value="Genomic_DNA"/>
</dbReference>
<dbReference type="Proteomes" id="UP000886847">
    <property type="component" value="Unassembled WGS sequence"/>
</dbReference>
<dbReference type="Gene3D" id="2.30.30.240">
    <property type="entry name" value="PRC-barrel domain"/>
    <property type="match status" value="1"/>
</dbReference>
<evidence type="ECO:0000313" key="3">
    <source>
        <dbReference type="EMBL" id="HIX50710.1"/>
    </source>
</evidence>
<evidence type="ECO:0000256" key="1">
    <source>
        <dbReference type="SAM" id="MobiDB-lite"/>
    </source>
</evidence>
<dbReference type="InterPro" id="IPR011033">
    <property type="entry name" value="PRC_barrel-like_sf"/>
</dbReference>
<evidence type="ECO:0000259" key="2">
    <source>
        <dbReference type="Pfam" id="PF05239"/>
    </source>
</evidence>
<protein>
    <submittedName>
        <fullName evidence="3">PRC-barrel domain-containing protein</fullName>
    </submittedName>
</protein>
<evidence type="ECO:0000313" key="4">
    <source>
        <dbReference type="Proteomes" id="UP000886847"/>
    </source>
</evidence>
<proteinExistence type="predicted"/>
<feature type="domain" description="PRC-barrel" evidence="2">
    <location>
        <begin position="4"/>
        <end position="75"/>
    </location>
</feature>
<accession>A0A9D2AUT1</accession>
<dbReference type="SUPFAM" id="SSF50346">
    <property type="entry name" value="PRC-barrel domain"/>
    <property type="match status" value="1"/>
</dbReference>
<gene>
    <name evidence="3" type="ORF">H9851_05445</name>
</gene>
<reference evidence="3" key="2">
    <citation type="submission" date="2021-04" db="EMBL/GenBank/DDBJ databases">
        <authorList>
            <person name="Gilroy R."/>
        </authorList>
    </citation>
    <scope>NUCLEOTIDE SEQUENCE</scope>
    <source>
        <strain evidence="3">2189</strain>
    </source>
</reference>
<name>A0A9D2AUT1_9FIRM</name>
<dbReference type="AlphaFoldDB" id="A0A9D2AUT1"/>
<feature type="region of interest" description="Disordered" evidence="1">
    <location>
        <begin position="78"/>
        <end position="100"/>
    </location>
</feature>
<comment type="caution">
    <text evidence="3">The sequence shown here is derived from an EMBL/GenBank/DDBJ whole genome shotgun (WGS) entry which is preliminary data.</text>
</comment>
<dbReference type="InterPro" id="IPR027275">
    <property type="entry name" value="PRC-brl_dom"/>
</dbReference>
<sequence length="100" mass="10763">METSYRELKCKYVVNIGDGKNLGKTCDIVFTFPEGRVIGIAVPGKSGIRLFRREDLFIPLRNIAKVGADVVLVDLKGAGQEKPDGKPCPPGAGARFGDLT</sequence>